<comment type="similarity">
    <text evidence="2">Belongs to the UDP-glucose/GDP-mannose dehydrogenase family.</text>
</comment>
<dbReference type="AlphaFoldDB" id="A0A803M7U2"/>
<feature type="binding site" evidence="8">
    <location>
        <position position="528"/>
    </location>
    <ligand>
        <name>NAD(+)</name>
        <dbReference type="ChEBI" id="CHEBI:57540"/>
    </ligand>
</feature>
<feature type="compositionally biased region" description="Basic and acidic residues" evidence="9">
    <location>
        <begin position="149"/>
        <end position="158"/>
    </location>
</feature>
<evidence type="ECO:0000256" key="8">
    <source>
        <dbReference type="PIRSR" id="PIRSR500134-3"/>
    </source>
</evidence>
<keyword evidence="4" id="KW-0560">Oxidoreductase</keyword>
<dbReference type="PANTHER" id="PTHR11374:SF3">
    <property type="entry name" value="UDP-GLUCOSE 6-DEHYDROGENASE"/>
    <property type="match status" value="1"/>
</dbReference>
<dbReference type="EnsemblPlants" id="AUR62024968-RA">
    <property type="protein sequence ID" value="AUR62024968-RA:cds"/>
    <property type="gene ID" value="AUR62024968"/>
</dbReference>
<evidence type="ECO:0000256" key="6">
    <source>
        <dbReference type="ARBA" id="ARBA00047473"/>
    </source>
</evidence>
<comment type="pathway">
    <text evidence="1">Nucleotide-sugar biosynthesis; UDP-alpha-D-glucuronate biosynthesis; UDP-alpha-D-glucuronate from UDP-alpha-D-glucose: step 1/1.</text>
</comment>
<evidence type="ECO:0000256" key="5">
    <source>
        <dbReference type="ARBA" id="ARBA00023027"/>
    </source>
</evidence>
<reference evidence="11" key="2">
    <citation type="submission" date="2021-03" db="UniProtKB">
        <authorList>
            <consortium name="EnsemblPlants"/>
        </authorList>
    </citation>
    <scope>IDENTIFICATION</scope>
</reference>
<evidence type="ECO:0000256" key="4">
    <source>
        <dbReference type="ARBA" id="ARBA00023002"/>
    </source>
</evidence>
<dbReference type="PIRSF" id="PIRSF000124">
    <property type="entry name" value="UDPglc_GDPman_dh"/>
    <property type="match status" value="1"/>
</dbReference>
<sequence>MNDTNVAEPHLREPRRLNWRKVNKRLLKMPLQIQRKEMQHCEEMERQDNENTSHKQEPGLASTSIASSVLCVRVLWRCVLASIAAPATSKRWASLAHATKQQQQPALRGLLAALLRMRAGLLAQPSDMDDSSDHDQDFSDDVGNPNGDSSDRNQDHSNDVGNPGGSPNDENVTPPPELEDIERICCIGGGRVGVLTMMVLAHYWHIHKHFVLDKDVERINDMNGINAANERVMPFSELDMDLYLNKGIDRGNLHFSSNIDHELDLCQMVFIAVDIPLKMKPKVLKNDLDINNFEDAIKSILQSIDRIPGWKCVAIKSTVPVDYKSNIANHIHGFYDAWRLSVITNPEFFSVGTAVQDLLHPQKVVLGDFYEGQNSLALFRDLYAGVVNVDNIEIIGSQSSVQIGKLLSNAVLAAQLTLMNIGSTLCEKVGSNFDDVRSTITANSRLNQVFTNSRPGYGGMGLTKDIDYLAYLCEYVGMTFEKKFFTMISEMRRRKMDELVQNVSHMIAASKSIAIYGFSNKVDSDDIRESPAIYICRSLLKINGIRLKIFDPLVSDNTILKCFVPRERNRILVVDNIGGAFDVEAMVFLVEWPMFATMLEEQRDELVNTMRRPSFIFDCCDLIVDVDGFDHIQIYRLGKPKLSAI</sequence>
<protein>
    <recommendedName>
        <fullName evidence="3">UDP-glucose 6-dehydrogenase</fullName>
        <ecNumber evidence="3">1.1.1.22</ecNumber>
    </recommendedName>
</protein>
<feature type="binding site" evidence="8">
    <location>
        <position position="318"/>
    </location>
    <ligand>
        <name>NAD(+)</name>
        <dbReference type="ChEBI" id="CHEBI:57540"/>
    </ligand>
</feature>
<dbReference type="InterPro" id="IPR028356">
    <property type="entry name" value="UDPglc_DH_euk"/>
</dbReference>
<dbReference type="Proteomes" id="UP000596660">
    <property type="component" value="Unplaced"/>
</dbReference>
<dbReference type="Pfam" id="PF00984">
    <property type="entry name" value="UDPG_MGDP_dh"/>
    <property type="match status" value="1"/>
</dbReference>
<dbReference type="PIRSF" id="PIRSF500134">
    <property type="entry name" value="UDPglc_DH_bac"/>
    <property type="match status" value="1"/>
</dbReference>
<evidence type="ECO:0000256" key="7">
    <source>
        <dbReference type="PIRSR" id="PIRSR500134-2"/>
    </source>
</evidence>
<dbReference type="SUPFAM" id="SSF48179">
    <property type="entry name" value="6-phosphogluconate dehydrogenase C-terminal domain-like"/>
    <property type="match status" value="1"/>
</dbReference>
<feature type="binding site" evidence="7">
    <location>
        <position position="405"/>
    </location>
    <ligand>
        <name>substrate</name>
    </ligand>
</feature>
<dbReference type="InterPro" id="IPR017476">
    <property type="entry name" value="UDP-Glc/GDP-Man"/>
</dbReference>
<dbReference type="InterPro" id="IPR028357">
    <property type="entry name" value="UDPglc_DH_bac"/>
</dbReference>
<feature type="domain" description="UDP-glucose/GDP-mannose dehydrogenase C-terminal" evidence="10">
    <location>
        <begin position="514"/>
        <end position="625"/>
    </location>
</feature>
<evidence type="ECO:0000256" key="2">
    <source>
        <dbReference type="ARBA" id="ARBA00006601"/>
    </source>
</evidence>
<keyword evidence="12" id="KW-1185">Reference proteome</keyword>
<reference evidence="11" key="1">
    <citation type="journal article" date="2017" name="Nature">
        <title>The genome of Chenopodium quinoa.</title>
        <authorList>
            <person name="Jarvis D.E."/>
            <person name="Ho Y.S."/>
            <person name="Lightfoot D.J."/>
            <person name="Schmoeckel S.M."/>
            <person name="Li B."/>
            <person name="Borm T.J.A."/>
            <person name="Ohyanagi H."/>
            <person name="Mineta K."/>
            <person name="Michell C.T."/>
            <person name="Saber N."/>
            <person name="Kharbatia N.M."/>
            <person name="Rupper R.R."/>
            <person name="Sharp A.R."/>
            <person name="Dally N."/>
            <person name="Boughton B.A."/>
            <person name="Woo Y.H."/>
            <person name="Gao G."/>
            <person name="Schijlen E.G.W.M."/>
            <person name="Guo X."/>
            <person name="Momin A.A."/>
            <person name="Negrao S."/>
            <person name="Al-Babili S."/>
            <person name="Gehring C."/>
            <person name="Roessner U."/>
            <person name="Jung C."/>
            <person name="Murphy K."/>
            <person name="Arold S.T."/>
            <person name="Gojobori T."/>
            <person name="van der Linden C.G."/>
            <person name="van Loo E.N."/>
            <person name="Jellen E.N."/>
            <person name="Maughan P.J."/>
            <person name="Tester M."/>
        </authorList>
    </citation>
    <scope>NUCLEOTIDE SEQUENCE [LARGE SCALE GENOMIC DNA]</scope>
    <source>
        <strain evidence="11">cv. PI 614886</strain>
    </source>
</reference>
<evidence type="ECO:0000259" key="10">
    <source>
        <dbReference type="SMART" id="SM00984"/>
    </source>
</evidence>
<dbReference type="GO" id="GO:0051287">
    <property type="term" value="F:NAD binding"/>
    <property type="evidence" value="ECO:0007669"/>
    <property type="project" value="InterPro"/>
</dbReference>
<evidence type="ECO:0000256" key="3">
    <source>
        <dbReference type="ARBA" id="ARBA00012954"/>
    </source>
</evidence>
<dbReference type="Gene3D" id="3.40.50.720">
    <property type="entry name" value="NAD(P)-binding Rossmann-like Domain"/>
    <property type="match status" value="2"/>
</dbReference>
<dbReference type="SUPFAM" id="SSF51735">
    <property type="entry name" value="NAD(P)-binding Rossmann-fold domains"/>
    <property type="match status" value="1"/>
</dbReference>
<feature type="binding site" evidence="7">
    <location>
        <position position="458"/>
    </location>
    <ligand>
        <name>substrate</name>
    </ligand>
</feature>
<dbReference type="PANTHER" id="PTHR11374">
    <property type="entry name" value="UDP-GLUCOSE DEHYDROGENASE/UDP-MANNAC DEHYDROGENASE"/>
    <property type="match status" value="1"/>
</dbReference>
<feature type="binding site" evidence="8">
    <location>
        <position position="464"/>
    </location>
    <ligand>
        <name>NAD(+)</name>
        <dbReference type="ChEBI" id="CHEBI:57540"/>
    </ligand>
</feature>
<dbReference type="SMART" id="SM00984">
    <property type="entry name" value="UDPG_MGDP_dh_C"/>
    <property type="match status" value="1"/>
</dbReference>
<proteinExistence type="inferred from homology"/>
<dbReference type="InterPro" id="IPR014026">
    <property type="entry name" value="UDP-Glc/GDP-Man_DH_dimer"/>
</dbReference>
<dbReference type="InterPro" id="IPR036291">
    <property type="entry name" value="NAD(P)-bd_dom_sf"/>
</dbReference>
<name>A0A803M7U2_CHEQI</name>
<feature type="binding site" evidence="8">
    <location>
        <position position="218"/>
    </location>
    <ligand>
        <name>NAD(+)</name>
        <dbReference type="ChEBI" id="CHEBI:57540"/>
    </ligand>
</feature>
<dbReference type="NCBIfam" id="TIGR03026">
    <property type="entry name" value="NDP-sugDHase"/>
    <property type="match status" value="1"/>
</dbReference>
<dbReference type="InterPro" id="IPR014027">
    <property type="entry name" value="UDP-Glc/GDP-Man_DH_C"/>
</dbReference>
<feature type="binding site" evidence="8">
    <location>
        <position position="213"/>
    </location>
    <ligand>
        <name>NAD(+)</name>
        <dbReference type="ChEBI" id="CHEBI:57540"/>
    </ligand>
</feature>
<comment type="catalytic activity">
    <reaction evidence="6">
        <text>UDP-alpha-D-glucose + 2 NAD(+) + H2O = UDP-alpha-D-glucuronate + 2 NADH + 3 H(+)</text>
        <dbReference type="Rhea" id="RHEA:23596"/>
        <dbReference type="ChEBI" id="CHEBI:15377"/>
        <dbReference type="ChEBI" id="CHEBI:15378"/>
        <dbReference type="ChEBI" id="CHEBI:57540"/>
        <dbReference type="ChEBI" id="CHEBI:57945"/>
        <dbReference type="ChEBI" id="CHEBI:58052"/>
        <dbReference type="ChEBI" id="CHEBI:58885"/>
        <dbReference type="EC" id="1.1.1.22"/>
    </reaction>
</comment>
<accession>A0A803M7U2</accession>
<dbReference type="InterPro" id="IPR008927">
    <property type="entry name" value="6-PGluconate_DH-like_C_sf"/>
</dbReference>
<feature type="region of interest" description="Disordered" evidence="9">
    <location>
        <begin position="124"/>
        <end position="176"/>
    </location>
</feature>
<dbReference type="Gramene" id="AUR62024968-RA">
    <property type="protein sequence ID" value="AUR62024968-RA:cds"/>
    <property type="gene ID" value="AUR62024968"/>
</dbReference>
<dbReference type="InterPro" id="IPR001732">
    <property type="entry name" value="UDP-Glc/GDP-Man_DH_N"/>
</dbReference>
<dbReference type="Pfam" id="PF03720">
    <property type="entry name" value="UDPG_MGDP_dh_C"/>
    <property type="match status" value="1"/>
</dbReference>
<dbReference type="UniPathway" id="UPA00038">
    <property type="reaction ID" value="UER00491"/>
</dbReference>
<evidence type="ECO:0000313" key="11">
    <source>
        <dbReference type="EnsemblPlants" id="AUR62024968-RA:cds"/>
    </source>
</evidence>
<organism evidence="11 12">
    <name type="scientific">Chenopodium quinoa</name>
    <name type="common">Quinoa</name>
    <dbReference type="NCBI Taxonomy" id="63459"/>
    <lineage>
        <taxon>Eukaryota</taxon>
        <taxon>Viridiplantae</taxon>
        <taxon>Streptophyta</taxon>
        <taxon>Embryophyta</taxon>
        <taxon>Tracheophyta</taxon>
        <taxon>Spermatophyta</taxon>
        <taxon>Magnoliopsida</taxon>
        <taxon>eudicotyledons</taxon>
        <taxon>Gunneridae</taxon>
        <taxon>Pentapetalae</taxon>
        <taxon>Caryophyllales</taxon>
        <taxon>Chenopodiaceae</taxon>
        <taxon>Chenopodioideae</taxon>
        <taxon>Atripliceae</taxon>
        <taxon>Chenopodium</taxon>
    </lineage>
</organism>
<feature type="binding site" evidence="7">
    <location>
        <position position="521"/>
    </location>
    <ligand>
        <name>substrate</name>
    </ligand>
</feature>
<dbReference type="EC" id="1.1.1.22" evidence="3"/>
<dbReference type="GO" id="GO:0006065">
    <property type="term" value="P:UDP-glucuronate biosynthetic process"/>
    <property type="evidence" value="ECO:0007669"/>
    <property type="project" value="UniProtKB-UniPathway"/>
</dbReference>
<keyword evidence="5 8" id="KW-0520">NAD</keyword>
<evidence type="ECO:0000256" key="9">
    <source>
        <dbReference type="SAM" id="MobiDB-lite"/>
    </source>
</evidence>
<dbReference type="Pfam" id="PF03721">
    <property type="entry name" value="UDPG_MGDP_dh_N"/>
    <property type="match status" value="1"/>
</dbReference>
<dbReference type="GO" id="GO:0000271">
    <property type="term" value="P:polysaccharide biosynthetic process"/>
    <property type="evidence" value="ECO:0007669"/>
    <property type="project" value="InterPro"/>
</dbReference>
<dbReference type="InterPro" id="IPR036220">
    <property type="entry name" value="UDP-Glc/GDP-Man_DH_C_sf"/>
</dbReference>
<evidence type="ECO:0000313" key="12">
    <source>
        <dbReference type="Proteomes" id="UP000596660"/>
    </source>
</evidence>
<dbReference type="GO" id="GO:0003979">
    <property type="term" value="F:UDP-glucose 6-dehydrogenase activity"/>
    <property type="evidence" value="ECO:0007669"/>
    <property type="project" value="UniProtKB-EC"/>
</dbReference>
<evidence type="ECO:0000256" key="1">
    <source>
        <dbReference type="ARBA" id="ARBA00004701"/>
    </source>
</evidence>
<dbReference type="SUPFAM" id="SSF52413">
    <property type="entry name" value="UDP-glucose/GDP-mannose dehydrogenase C-terminal domain"/>
    <property type="match status" value="1"/>
</dbReference>